<evidence type="ECO:0000313" key="1">
    <source>
        <dbReference type="EMBL" id="MDR5868151.1"/>
    </source>
</evidence>
<dbReference type="GO" id="GO:0016787">
    <property type="term" value="F:hydrolase activity"/>
    <property type="evidence" value="ECO:0007669"/>
    <property type="project" value="UniProtKB-KW"/>
</dbReference>
<accession>A0ABU1G5C8</accession>
<proteinExistence type="predicted"/>
<reference evidence="1 2" key="1">
    <citation type="submission" date="2023-04" db="EMBL/GenBank/DDBJ databases">
        <title>A long-awaited taxogenomic arrangement of the family Halomonadaceae.</title>
        <authorList>
            <person name="De La Haba R."/>
            <person name="Chuvochina M."/>
            <person name="Wittouck S."/>
            <person name="Arahal D.R."/>
            <person name="Sanchez-Porro C."/>
            <person name="Hugenholtz P."/>
            <person name="Ventosa A."/>
        </authorList>
    </citation>
    <scope>NUCLEOTIDE SEQUENCE [LARGE SCALE GENOMIC DNA]</scope>
    <source>
        <strain evidence="1 2">DSM 23530</strain>
    </source>
</reference>
<dbReference type="SUPFAM" id="SSF53474">
    <property type="entry name" value="alpha/beta-Hydrolases"/>
    <property type="match status" value="1"/>
</dbReference>
<protein>
    <submittedName>
        <fullName evidence="1">YqiA/YcfP family alpha/beta fold hydrolase</fullName>
    </submittedName>
</protein>
<name>A0ABU1G5C8_9GAMM</name>
<evidence type="ECO:0000313" key="2">
    <source>
        <dbReference type="Proteomes" id="UP001264519"/>
    </source>
</evidence>
<keyword evidence="2" id="KW-1185">Reference proteome</keyword>
<organism evidence="1 2">
    <name type="scientific">Halomonas koreensis</name>
    <dbReference type="NCBI Taxonomy" id="245385"/>
    <lineage>
        <taxon>Bacteria</taxon>
        <taxon>Pseudomonadati</taxon>
        <taxon>Pseudomonadota</taxon>
        <taxon>Gammaproteobacteria</taxon>
        <taxon>Oceanospirillales</taxon>
        <taxon>Halomonadaceae</taxon>
        <taxon>Halomonas</taxon>
    </lineage>
</organism>
<sequence>MSDPHNRIKTLYVFLSHGLESGPHSTKVQALKTLVDEQDAMIPVVLDYRGMASPSQRLDHLLSVIDERGARPEETILVGSSMGGWLSAAVSQRTPVLGCFLMAPALGLAHYPDPAPRIGARHAFIIHGWRDEVVPPGPVMQQACDQRLPLQVMDDGHRLQHSLEALTHEFERFLMLCRSSP</sequence>
<dbReference type="Gene3D" id="3.40.50.1820">
    <property type="entry name" value="alpha/beta hydrolase"/>
    <property type="match status" value="1"/>
</dbReference>
<comment type="caution">
    <text evidence="1">The sequence shown here is derived from an EMBL/GenBank/DDBJ whole genome shotgun (WGS) entry which is preliminary data.</text>
</comment>
<keyword evidence="1" id="KW-0378">Hydrolase</keyword>
<dbReference type="Proteomes" id="UP001264519">
    <property type="component" value="Unassembled WGS sequence"/>
</dbReference>
<dbReference type="Pfam" id="PF05728">
    <property type="entry name" value="UPF0227"/>
    <property type="match status" value="1"/>
</dbReference>
<dbReference type="EMBL" id="JARWAK010000015">
    <property type="protein sequence ID" value="MDR5868151.1"/>
    <property type="molecule type" value="Genomic_DNA"/>
</dbReference>
<dbReference type="InterPro" id="IPR008886">
    <property type="entry name" value="UPF0227/Esterase_YqiA"/>
</dbReference>
<dbReference type="InterPro" id="IPR029058">
    <property type="entry name" value="AB_hydrolase_fold"/>
</dbReference>
<dbReference type="RefSeq" id="WP_309653728.1">
    <property type="nucleotide sequence ID" value="NZ_JARWAK010000015.1"/>
</dbReference>
<gene>
    <name evidence="1" type="ORF">QC818_15300</name>
</gene>